<dbReference type="Proteomes" id="UP000262954">
    <property type="component" value="Unassembled WGS sequence"/>
</dbReference>
<proteinExistence type="predicted"/>
<evidence type="ECO:0000313" key="2">
    <source>
        <dbReference type="Proteomes" id="UP000262954"/>
    </source>
</evidence>
<comment type="caution">
    <text evidence="1">The sequence shown here is derived from an EMBL/GenBank/DDBJ whole genome shotgun (WGS) entry which is preliminary data.</text>
</comment>
<evidence type="ECO:0000313" key="1">
    <source>
        <dbReference type="EMBL" id="HBJ08855.1"/>
    </source>
</evidence>
<name>A0A354M2W6_9BACT</name>
<organism evidence="1 2">
    <name type="scientific">Coprobacter fastidiosus</name>
    <dbReference type="NCBI Taxonomy" id="1099853"/>
    <lineage>
        <taxon>Bacteria</taxon>
        <taxon>Pseudomonadati</taxon>
        <taxon>Bacteroidota</taxon>
        <taxon>Bacteroidia</taxon>
        <taxon>Bacteroidales</taxon>
        <taxon>Barnesiellaceae</taxon>
        <taxon>Coprobacter</taxon>
    </lineage>
</organism>
<sequence>SFTEAYLDGSGLSERTAEARLYAEQHNLVASGYGQASGPGMYLPDGSNRVVPIASYYKGIGGASPASSQYIYNGTNFRLRELSLGYTFRNLIGENKNLTLSFIARNLFFIYKDSPVDPDVSLSTANGAGAFEMFNMPSPRSFGFSLNVNF</sequence>
<reference evidence="1 2" key="1">
    <citation type="journal article" date="2018" name="Nat. Biotechnol.">
        <title>A standardized bacterial taxonomy based on genome phylogeny substantially revises the tree of life.</title>
        <authorList>
            <person name="Parks D.H."/>
            <person name="Chuvochina M."/>
            <person name="Waite D.W."/>
            <person name="Rinke C."/>
            <person name="Skarshewski A."/>
            <person name="Chaumeil P.A."/>
            <person name="Hugenholtz P."/>
        </authorList>
    </citation>
    <scope>NUCLEOTIDE SEQUENCE [LARGE SCALE GENOMIC DNA]</scope>
    <source>
        <strain evidence="1">UBA11482</strain>
    </source>
</reference>
<feature type="non-terminal residue" evidence="1">
    <location>
        <position position="1"/>
    </location>
</feature>
<accession>A0A354M2W6</accession>
<protein>
    <submittedName>
        <fullName evidence="1">SusC/RagA family TonB-linked outer membrane protein</fullName>
    </submittedName>
</protein>
<dbReference type="SUPFAM" id="SSF56935">
    <property type="entry name" value="Porins"/>
    <property type="match status" value="1"/>
</dbReference>
<dbReference type="AlphaFoldDB" id="A0A354M2W6"/>
<dbReference type="EMBL" id="DNWC01000096">
    <property type="protein sequence ID" value="HBJ08855.1"/>
    <property type="molecule type" value="Genomic_DNA"/>
</dbReference>
<gene>
    <name evidence="1" type="ORF">DDY73_07590</name>
</gene>